<evidence type="ECO:0000256" key="2">
    <source>
        <dbReference type="ARBA" id="ARBA00022475"/>
    </source>
</evidence>
<dbReference type="InterPro" id="IPR017871">
    <property type="entry name" value="ABC_transporter-like_CS"/>
</dbReference>
<evidence type="ECO:0000256" key="7">
    <source>
        <dbReference type="RuleBase" id="RU364083"/>
    </source>
</evidence>
<dbReference type="AlphaFoldDB" id="A0A412G3R8"/>
<dbReference type="SUPFAM" id="SSF50331">
    <property type="entry name" value="MOP-like"/>
    <property type="match status" value="1"/>
</dbReference>
<name>A0A412G3R8_9FIRM</name>
<dbReference type="CDD" id="cd03300">
    <property type="entry name" value="ABC_PotA_N"/>
    <property type="match status" value="1"/>
</dbReference>
<evidence type="ECO:0000256" key="1">
    <source>
        <dbReference type="ARBA" id="ARBA00022448"/>
    </source>
</evidence>
<dbReference type="InterPro" id="IPR013611">
    <property type="entry name" value="Transp-assoc_OB_typ2"/>
</dbReference>
<keyword evidence="1 7" id="KW-0813">Transport</keyword>
<dbReference type="PANTHER" id="PTHR42781:SF4">
    <property type="entry name" value="SPERMIDINE_PUTRESCINE IMPORT ATP-BINDING PROTEIN POTA"/>
    <property type="match status" value="1"/>
</dbReference>
<dbReference type="NCBIfam" id="NF043075">
    <property type="entry name" value="MMSYN1_0197"/>
    <property type="match status" value="1"/>
</dbReference>
<reference evidence="9 10" key="1">
    <citation type="submission" date="2018-08" db="EMBL/GenBank/DDBJ databases">
        <title>A genome reference for cultivated species of the human gut microbiota.</title>
        <authorList>
            <person name="Zou Y."/>
            <person name="Xue W."/>
            <person name="Luo G."/>
        </authorList>
    </citation>
    <scope>NUCLEOTIDE SEQUENCE [LARGE SCALE GENOMIC DNA]</scope>
    <source>
        <strain evidence="9 10">AF24-29</strain>
    </source>
</reference>
<dbReference type="FunFam" id="3.40.50.300:FF:000133">
    <property type="entry name" value="Spermidine/putrescine import ATP-binding protein PotA"/>
    <property type="match status" value="1"/>
</dbReference>
<dbReference type="PROSITE" id="PS00211">
    <property type="entry name" value="ABC_TRANSPORTER_1"/>
    <property type="match status" value="1"/>
</dbReference>
<dbReference type="PROSITE" id="PS50893">
    <property type="entry name" value="ABC_TRANSPORTER_2"/>
    <property type="match status" value="1"/>
</dbReference>
<comment type="caution">
    <text evidence="9">The sequence shown here is derived from an EMBL/GenBank/DDBJ whole genome shotgun (WGS) entry which is preliminary data.</text>
</comment>
<keyword evidence="2 7" id="KW-1003">Cell membrane</keyword>
<feature type="domain" description="ABC transporter" evidence="8">
    <location>
        <begin position="5"/>
        <end position="235"/>
    </location>
</feature>
<dbReference type="GO" id="GO:0043190">
    <property type="term" value="C:ATP-binding cassette (ABC) transporter complex"/>
    <property type="evidence" value="ECO:0007669"/>
    <property type="project" value="InterPro"/>
</dbReference>
<organism evidence="9 10">
    <name type="scientific">Holdemania filiformis</name>
    <dbReference type="NCBI Taxonomy" id="61171"/>
    <lineage>
        <taxon>Bacteria</taxon>
        <taxon>Bacillati</taxon>
        <taxon>Bacillota</taxon>
        <taxon>Erysipelotrichia</taxon>
        <taxon>Erysipelotrichales</taxon>
        <taxon>Erysipelotrichaceae</taxon>
        <taxon>Holdemania</taxon>
    </lineage>
</organism>
<evidence type="ECO:0000313" key="10">
    <source>
        <dbReference type="Proteomes" id="UP000284178"/>
    </source>
</evidence>
<dbReference type="Pfam" id="PF00005">
    <property type="entry name" value="ABC_tran"/>
    <property type="match status" value="1"/>
</dbReference>
<keyword evidence="6 7" id="KW-0472">Membrane</keyword>
<evidence type="ECO:0000256" key="6">
    <source>
        <dbReference type="ARBA" id="ARBA00023136"/>
    </source>
</evidence>
<keyword evidence="4 7" id="KW-0067">ATP-binding</keyword>
<comment type="similarity">
    <text evidence="7">Belongs to the ABC transporter superfamily. Spermidine/putrescine importer (TC 3.A.1.11.1) family.</text>
</comment>
<evidence type="ECO:0000256" key="4">
    <source>
        <dbReference type="ARBA" id="ARBA00022840"/>
    </source>
</evidence>
<evidence type="ECO:0000259" key="8">
    <source>
        <dbReference type="PROSITE" id="PS50893"/>
    </source>
</evidence>
<comment type="function">
    <text evidence="7">Part of the ABC transporter complex PotABCD involved in spermidine/putrescine import. Responsible for energy coupling to the transport system.</text>
</comment>
<dbReference type="InterPro" id="IPR008995">
    <property type="entry name" value="Mo/tungstate-bd_C_term_dom"/>
</dbReference>
<keyword evidence="10" id="KW-1185">Reference proteome</keyword>
<dbReference type="Pfam" id="PF08402">
    <property type="entry name" value="TOBE_2"/>
    <property type="match status" value="1"/>
</dbReference>
<evidence type="ECO:0000256" key="3">
    <source>
        <dbReference type="ARBA" id="ARBA00022741"/>
    </source>
</evidence>
<dbReference type="InterPro" id="IPR050093">
    <property type="entry name" value="ABC_SmlMolc_Importer"/>
</dbReference>
<protein>
    <recommendedName>
        <fullName evidence="7">Spermidine/putrescine import ATP-binding protein PotA</fullName>
        <ecNumber evidence="7">7.6.2.11</ecNumber>
    </recommendedName>
</protein>
<dbReference type="EC" id="7.6.2.11" evidence="7"/>
<sequence>MKKLIQFKNIVKEFDGQIVLKGVNLDIYENEFVTLLGPSGCGKTTLLRILGGFLEPTEGKIIFDGQDISQVPPYKREINTVFQKYALFPHMNVYENIAFGLKIKKQSKDVIEQKVMRMLSLVGLEGFEKRNVTLLSGGQQQRVAIARALVNEPEVLLLDEPLGALDLKLRKEMQHELKKIQKEVGITFIFVTHDQEEALTMSDKIVVMKDGEIQQIGTPEEIYNEPENEYVARFIGESNIIDGVMKEDYRVMFDDKIYDCVDFGFKKNENVDIVIRPEDIDIVPRGQGILNGEVKSLLFKGVHYEIMVQTVSGTAKTVKMHVLANHDKVNPEANEKISANDFTMDLEDVAEMTDADVIARANAQAWDEEDEFISLSTVEYDIKPQPGTYPATFGTSKGTSITIKISVVEPKYVEDNKHNIGITAFDFYKTPDEIKESVALNTDLKMWASAEAWDLEDDSPIEISEVKYDFDPETIAEGDFDITFATKGRIFKIHTTDFQEEGKKVDLKFAPEDIHVMSKMGV</sequence>
<comment type="subunit">
    <text evidence="7">The complex is composed of two ATP-binding proteins (PotA), two transmembrane proteins (PotB and PotC) and a solute-binding protein (PotD).</text>
</comment>
<dbReference type="InterPro" id="IPR005893">
    <property type="entry name" value="PotA-like"/>
</dbReference>
<dbReference type="EMBL" id="QRUP01000006">
    <property type="protein sequence ID" value="RGR75058.1"/>
    <property type="molecule type" value="Genomic_DNA"/>
</dbReference>
<evidence type="ECO:0000256" key="5">
    <source>
        <dbReference type="ARBA" id="ARBA00022967"/>
    </source>
</evidence>
<dbReference type="Gene3D" id="3.40.50.300">
    <property type="entry name" value="P-loop containing nucleotide triphosphate hydrolases"/>
    <property type="match status" value="1"/>
</dbReference>
<dbReference type="SUPFAM" id="SSF52540">
    <property type="entry name" value="P-loop containing nucleoside triphosphate hydrolases"/>
    <property type="match status" value="1"/>
</dbReference>
<dbReference type="Proteomes" id="UP000284178">
    <property type="component" value="Unassembled WGS sequence"/>
</dbReference>
<comment type="catalytic activity">
    <reaction evidence="7">
        <text>ATP + H2O + polyamine-[polyamine-binding protein]Side 1 = ADP + phosphate + polyamineSide 2 + [polyamine-binding protein]Side 1.</text>
        <dbReference type="EC" id="7.6.2.11"/>
    </reaction>
</comment>
<keyword evidence="3 7" id="KW-0547">Nucleotide-binding</keyword>
<proteinExistence type="inferred from homology"/>
<dbReference type="NCBIfam" id="TIGR01187">
    <property type="entry name" value="potA"/>
    <property type="match status" value="1"/>
</dbReference>
<gene>
    <name evidence="7" type="primary">potA</name>
    <name evidence="9" type="ORF">DWY25_06495</name>
</gene>
<dbReference type="GeneID" id="83015053"/>
<dbReference type="RefSeq" id="WP_117894553.1">
    <property type="nucleotide sequence ID" value="NZ_CABJCV010000006.1"/>
</dbReference>
<dbReference type="GO" id="GO:0016887">
    <property type="term" value="F:ATP hydrolysis activity"/>
    <property type="evidence" value="ECO:0007669"/>
    <property type="project" value="InterPro"/>
</dbReference>
<keyword evidence="5 7" id="KW-1278">Translocase</keyword>
<accession>A0A412G3R8</accession>
<evidence type="ECO:0000313" key="9">
    <source>
        <dbReference type="EMBL" id="RGR75058.1"/>
    </source>
</evidence>
<dbReference type="InterPro" id="IPR017879">
    <property type="entry name" value="PotA_ATP-bd"/>
</dbReference>
<dbReference type="SMART" id="SM00382">
    <property type="entry name" value="AAA"/>
    <property type="match status" value="1"/>
</dbReference>
<dbReference type="InterPro" id="IPR003593">
    <property type="entry name" value="AAA+_ATPase"/>
</dbReference>
<dbReference type="GO" id="GO:0005524">
    <property type="term" value="F:ATP binding"/>
    <property type="evidence" value="ECO:0007669"/>
    <property type="project" value="UniProtKB-KW"/>
</dbReference>
<dbReference type="InterPro" id="IPR027417">
    <property type="entry name" value="P-loop_NTPase"/>
</dbReference>
<dbReference type="PANTHER" id="PTHR42781">
    <property type="entry name" value="SPERMIDINE/PUTRESCINE IMPORT ATP-BINDING PROTEIN POTA"/>
    <property type="match status" value="1"/>
</dbReference>
<dbReference type="GO" id="GO:0015594">
    <property type="term" value="F:ABC-type putrescine transporter activity"/>
    <property type="evidence" value="ECO:0007669"/>
    <property type="project" value="InterPro"/>
</dbReference>
<dbReference type="InterPro" id="IPR003439">
    <property type="entry name" value="ABC_transporter-like_ATP-bd"/>
</dbReference>
<dbReference type="Gene3D" id="2.40.50.100">
    <property type="match status" value="1"/>
</dbReference>